<dbReference type="InterPro" id="IPR037682">
    <property type="entry name" value="TonB_C"/>
</dbReference>
<evidence type="ECO:0000256" key="2">
    <source>
        <dbReference type="ARBA" id="ARBA00006555"/>
    </source>
</evidence>
<dbReference type="NCBIfam" id="TIGR01352">
    <property type="entry name" value="tonB_Cterm"/>
    <property type="match status" value="1"/>
</dbReference>
<dbReference type="PANTHER" id="PTHR33446:SF2">
    <property type="entry name" value="PROTEIN TONB"/>
    <property type="match status" value="1"/>
</dbReference>
<keyword evidence="8" id="KW-1133">Transmembrane helix</keyword>
<dbReference type="Pfam" id="PF03544">
    <property type="entry name" value="TonB_C"/>
    <property type="match status" value="1"/>
</dbReference>
<comment type="caution">
    <text evidence="12">The sequence shown here is derived from an EMBL/GenBank/DDBJ whole genome shotgun (WGS) entry which is preliminary data.</text>
</comment>
<evidence type="ECO:0000256" key="10">
    <source>
        <dbReference type="SAM" id="MobiDB-lite"/>
    </source>
</evidence>
<evidence type="ECO:0000313" key="12">
    <source>
        <dbReference type="EMBL" id="MFK4446316.1"/>
    </source>
</evidence>
<dbReference type="InterPro" id="IPR051045">
    <property type="entry name" value="TonB-dependent_transducer"/>
</dbReference>
<dbReference type="InterPro" id="IPR006260">
    <property type="entry name" value="TonB/TolA_C"/>
</dbReference>
<evidence type="ECO:0000256" key="7">
    <source>
        <dbReference type="ARBA" id="ARBA00022927"/>
    </source>
</evidence>
<feature type="domain" description="TonB C-terminal" evidence="11">
    <location>
        <begin position="148"/>
        <end position="237"/>
    </location>
</feature>
<evidence type="ECO:0000256" key="9">
    <source>
        <dbReference type="ARBA" id="ARBA00023136"/>
    </source>
</evidence>
<protein>
    <submittedName>
        <fullName evidence="12">Protein TonB</fullName>
    </submittedName>
</protein>
<sequence>MGKREGRMDVSRIRFSVALLIAFVLWAVLLTQIVNPLLQPLPSAATPPPAAMEMRLVELPAPSANTPAATPSAPAATVTHQAHARRNPTPVRVVKPHEIQRAPPEPMIARTDQPAPPAPPQTTPAETSAAAATTSSSSASAGNTAAMSAGSAARLISQPMPSLPDDLREDAYQAVAVARFDIHPDGTIEVELSKPTQNPRLNALLLETLRKWRFSPAMQGGQPVESHQDVRVHFNVS</sequence>
<keyword evidence="4" id="KW-1003">Cell membrane</keyword>
<keyword evidence="6" id="KW-0812">Transmembrane</keyword>
<comment type="similarity">
    <text evidence="2">Belongs to the TonB family.</text>
</comment>
<accession>A0ABW8MRI4</accession>
<keyword evidence="5" id="KW-0997">Cell inner membrane</keyword>
<dbReference type="Gene3D" id="3.30.1150.10">
    <property type="match status" value="1"/>
</dbReference>
<evidence type="ECO:0000259" key="11">
    <source>
        <dbReference type="PROSITE" id="PS52015"/>
    </source>
</evidence>
<keyword evidence="3" id="KW-0813">Transport</keyword>
<dbReference type="SUPFAM" id="SSF74653">
    <property type="entry name" value="TolA/TonB C-terminal domain"/>
    <property type="match status" value="1"/>
</dbReference>
<evidence type="ECO:0000256" key="1">
    <source>
        <dbReference type="ARBA" id="ARBA00004383"/>
    </source>
</evidence>
<keyword evidence="13" id="KW-1185">Reference proteome</keyword>
<evidence type="ECO:0000256" key="4">
    <source>
        <dbReference type="ARBA" id="ARBA00022475"/>
    </source>
</evidence>
<proteinExistence type="inferred from homology"/>
<feature type="compositionally biased region" description="Low complexity" evidence="10">
    <location>
        <begin position="62"/>
        <end position="77"/>
    </location>
</feature>
<evidence type="ECO:0000256" key="8">
    <source>
        <dbReference type="ARBA" id="ARBA00022989"/>
    </source>
</evidence>
<dbReference type="PANTHER" id="PTHR33446">
    <property type="entry name" value="PROTEIN TONB-RELATED"/>
    <property type="match status" value="1"/>
</dbReference>
<comment type="subcellular location">
    <subcellularLocation>
        <location evidence="1">Cell inner membrane</location>
        <topology evidence="1">Single-pass membrane protein</topology>
        <orientation evidence="1">Periplasmic side</orientation>
    </subcellularLocation>
</comment>
<dbReference type="PROSITE" id="PS52015">
    <property type="entry name" value="TONB_CTD"/>
    <property type="match status" value="1"/>
</dbReference>
<feature type="compositionally biased region" description="Low complexity" evidence="10">
    <location>
        <begin position="123"/>
        <end position="145"/>
    </location>
</feature>
<dbReference type="Proteomes" id="UP001620514">
    <property type="component" value="Unassembled WGS sequence"/>
</dbReference>
<evidence type="ECO:0000256" key="3">
    <source>
        <dbReference type="ARBA" id="ARBA00022448"/>
    </source>
</evidence>
<feature type="region of interest" description="Disordered" evidence="10">
    <location>
        <begin position="62"/>
        <end position="145"/>
    </location>
</feature>
<evidence type="ECO:0000313" key="13">
    <source>
        <dbReference type="Proteomes" id="UP001620514"/>
    </source>
</evidence>
<keyword evidence="9" id="KW-0472">Membrane</keyword>
<organism evidence="12 13">
    <name type="scientific">Caballeronia udeis</name>
    <dbReference type="NCBI Taxonomy" id="1232866"/>
    <lineage>
        <taxon>Bacteria</taxon>
        <taxon>Pseudomonadati</taxon>
        <taxon>Pseudomonadota</taxon>
        <taxon>Betaproteobacteria</taxon>
        <taxon>Burkholderiales</taxon>
        <taxon>Burkholderiaceae</taxon>
        <taxon>Caballeronia</taxon>
    </lineage>
</organism>
<reference evidence="12 13" key="1">
    <citation type="submission" date="2024-11" db="EMBL/GenBank/DDBJ databases">
        <title>Using genomics to understand microbial adaptation to soil warming.</title>
        <authorList>
            <person name="Deangelis K.M. PhD."/>
        </authorList>
    </citation>
    <scope>NUCLEOTIDE SEQUENCE [LARGE SCALE GENOMIC DNA]</scope>
    <source>
        <strain evidence="12 13">GAS97</strain>
    </source>
</reference>
<name>A0ABW8MRI4_9BURK</name>
<gene>
    <name evidence="12" type="ORF">ABH943_006348</name>
</gene>
<keyword evidence="7" id="KW-0653">Protein transport</keyword>
<evidence type="ECO:0000256" key="5">
    <source>
        <dbReference type="ARBA" id="ARBA00022519"/>
    </source>
</evidence>
<evidence type="ECO:0000256" key="6">
    <source>
        <dbReference type="ARBA" id="ARBA00022692"/>
    </source>
</evidence>
<dbReference type="EMBL" id="JBIYDN010000025">
    <property type="protein sequence ID" value="MFK4446316.1"/>
    <property type="molecule type" value="Genomic_DNA"/>
</dbReference>